<evidence type="ECO:0000313" key="2">
    <source>
        <dbReference type="Proteomes" id="UP000299102"/>
    </source>
</evidence>
<accession>A0A4C1V573</accession>
<protein>
    <submittedName>
        <fullName evidence="1">Uncharacterized protein</fullName>
    </submittedName>
</protein>
<evidence type="ECO:0000313" key="1">
    <source>
        <dbReference type="EMBL" id="GBP33506.1"/>
    </source>
</evidence>
<dbReference type="Proteomes" id="UP000299102">
    <property type="component" value="Unassembled WGS sequence"/>
</dbReference>
<reference evidence="1 2" key="1">
    <citation type="journal article" date="2019" name="Commun. Biol.">
        <title>The bagworm genome reveals a unique fibroin gene that provides high tensile strength.</title>
        <authorList>
            <person name="Kono N."/>
            <person name="Nakamura H."/>
            <person name="Ohtoshi R."/>
            <person name="Tomita M."/>
            <person name="Numata K."/>
            <person name="Arakawa K."/>
        </authorList>
    </citation>
    <scope>NUCLEOTIDE SEQUENCE [LARGE SCALE GENOMIC DNA]</scope>
</reference>
<comment type="caution">
    <text evidence="1">The sequence shown here is derived from an EMBL/GenBank/DDBJ whole genome shotgun (WGS) entry which is preliminary data.</text>
</comment>
<sequence>MTRIKTHEYKNIHKVLASPKRACRLPPAPVRPLRDRWPIGADVLKNNKHSFCSKTGAGSVRILDFLYERRTKFPLFILKPSTLNQQTNLIKHKNNPIVILVIPKDNTGNLIKAQSERALHPRTAPRPPQPSTDVFFYGLMLHRREKDIASSLNIWHITLDQERF</sequence>
<proteinExistence type="predicted"/>
<organism evidence="1 2">
    <name type="scientific">Eumeta variegata</name>
    <name type="common">Bagworm moth</name>
    <name type="synonym">Eumeta japonica</name>
    <dbReference type="NCBI Taxonomy" id="151549"/>
    <lineage>
        <taxon>Eukaryota</taxon>
        <taxon>Metazoa</taxon>
        <taxon>Ecdysozoa</taxon>
        <taxon>Arthropoda</taxon>
        <taxon>Hexapoda</taxon>
        <taxon>Insecta</taxon>
        <taxon>Pterygota</taxon>
        <taxon>Neoptera</taxon>
        <taxon>Endopterygota</taxon>
        <taxon>Lepidoptera</taxon>
        <taxon>Glossata</taxon>
        <taxon>Ditrysia</taxon>
        <taxon>Tineoidea</taxon>
        <taxon>Psychidae</taxon>
        <taxon>Oiketicinae</taxon>
        <taxon>Eumeta</taxon>
    </lineage>
</organism>
<gene>
    <name evidence="1" type="ORF">EVAR_28661_1</name>
</gene>
<dbReference type="EMBL" id="BGZK01000275">
    <property type="protein sequence ID" value="GBP33506.1"/>
    <property type="molecule type" value="Genomic_DNA"/>
</dbReference>
<dbReference type="AlphaFoldDB" id="A0A4C1V573"/>
<keyword evidence="2" id="KW-1185">Reference proteome</keyword>
<name>A0A4C1V573_EUMVA</name>